<accession>A0A0C9ST84</accession>
<protein>
    <submittedName>
        <fullName evidence="2">Uncharacterized protein</fullName>
    </submittedName>
</protein>
<dbReference type="EMBL" id="KN819371">
    <property type="protein sequence ID" value="KIJ11909.1"/>
    <property type="molecule type" value="Genomic_DNA"/>
</dbReference>
<evidence type="ECO:0000256" key="1">
    <source>
        <dbReference type="SAM" id="MobiDB-lite"/>
    </source>
</evidence>
<keyword evidence="3" id="KW-1185">Reference proteome</keyword>
<dbReference type="HOGENOM" id="CLU_1205114_0_0_1"/>
<name>A0A0C9ST84_PAXIN</name>
<proteinExistence type="predicted"/>
<feature type="compositionally biased region" description="Polar residues" evidence="1">
    <location>
        <begin position="107"/>
        <end position="118"/>
    </location>
</feature>
<organism evidence="2 3">
    <name type="scientific">Paxillus involutus ATCC 200175</name>
    <dbReference type="NCBI Taxonomy" id="664439"/>
    <lineage>
        <taxon>Eukaryota</taxon>
        <taxon>Fungi</taxon>
        <taxon>Dikarya</taxon>
        <taxon>Basidiomycota</taxon>
        <taxon>Agaricomycotina</taxon>
        <taxon>Agaricomycetes</taxon>
        <taxon>Agaricomycetidae</taxon>
        <taxon>Boletales</taxon>
        <taxon>Paxilineae</taxon>
        <taxon>Paxillaceae</taxon>
        <taxon>Paxillus</taxon>
    </lineage>
</organism>
<gene>
    <name evidence="2" type="ORF">PAXINDRAFT_15240</name>
</gene>
<feature type="region of interest" description="Disordered" evidence="1">
    <location>
        <begin position="80"/>
        <end position="131"/>
    </location>
</feature>
<dbReference type="OrthoDB" id="2691059at2759"/>
<reference evidence="2 3" key="1">
    <citation type="submission" date="2014-06" db="EMBL/GenBank/DDBJ databases">
        <authorList>
            <consortium name="DOE Joint Genome Institute"/>
            <person name="Kuo A."/>
            <person name="Kohler A."/>
            <person name="Nagy L.G."/>
            <person name="Floudas D."/>
            <person name="Copeland A."/>
            <person name="Barry K.W."/>
            <person name="Cichocki N."/>
            <person name="Veneault-Fourrey C."/>
            <person name="LaButti K."/>
            <person name="Lindquist E.A."/>
            <person name="Lipzen A."/>
            <person name="Lundell T."/>
            <person name="Morin E."/>
            <person name="Murat C."/>
            <person name="Sun H."/>
            <person name="Tunlid A."/>
            <person name="Henrissat B."/>
            <person name="Grigoriev I.V."/>
            <person name="Hibbett D.S."/>
            <person name="Martin F."/>
            <person name="Nordberg H.P."/>
            <person name="Cantor M.N."/>
            <person name="Hua S.X."/>
        </authorList>
    </citation>
    <scope>NUCLEOTIDE SEQUENCE [LARGE SCALE GENOMIC DNA]</scope>
    <source>
        <strain evidence="2 3">ATCC 200175</strain>
    </source>
</reference>
<dbReference type="Proteomes" id="UP000053647">
    <property type="component" value="Unassembled WGS sequence"/>
</dbReference>
<evidence type="ECO:0000313" key="2">
    <source>
        <dbReference type="EMBL" id="KIJ11909.1"/>
    </source>
</evidence>
<feature type="region of interest" description="Disordered" evidence="1">
    <location>
        <begin position="1"/>
        <end position="46"/>
    </location>
</feature>
<dbReference type="AlphaFoldDB" id="A0A0C9ST84"/>
<evidence type="ECO:0000313" key="3">
    <source>
        <dbReference type="Proteomes" id="UP000053647"/>
    </source>
</evidence>
<reference evidence="3" key="2">
    <citation type="submission" date="2015-01" db="EMBL/GenBank/DDBJ databases">
        <title>Evolutionary Origins and Diversification of the Mycorrhizal Mutualists.</title>
        <authorList>
            <consortium name="DOE Joint Genome Institute"/>
            <consortium name="Mycorrhizal Genomics Consortium"/>
            <person name="Kohler A."/>
            <person name="Kuo A."/>
            <person name="Nagy L.G."/>
            <person name="Floudas D."/>
            <person name="Copeland A."/>
            <person name="Barry K.W."/>
            <person name="Cichocki N."/>
            <person name="Veneault-Fourrey C."/>
            <person name="LaButti K."/>
            <person name="Lindquist E.A."/>
            <person name="Lipzen A."/>
            <person name="Lundell T."/>
            <person name="Morin E."/>
            <person name="Murat C."/>
            <person name="Riley R."/>
            <person name="Ohm R."/>
            <person name="Sun H."/>
            <person name="Tunlid A."/>
            <person name="Henrissat B."/>
            <person name="Grigoriev I.V."/>
            <person name="Hibbett D.S."/>
            <person name="Martin F."/>
        </authorList>
    </citation>
    <scope>NUCLEOTIDE SEQUENCE [LARGE SCALE GENOMIC DNA]</scope>
    <source>
        <strain evidence="3">ATCC 200175</strain>
    </source>
</reference>
<sequence length="230" mass="24636">MFQPPGHFPARPDGAAHVTDTQTNVNGAGPGNGQLSPLVPQAQDGPFSREVDFTTMLNQQHGAGTNDTPAASLRRLSLSGSSRFDHGQNSPHLMGSASALFGDSRPRQQSYTDSSPSPSLGFGEPTSRSQSLAPMNHILPLDYGRGYSQPHHMPHPSPGAVYHNGGMQSDISAVQSIQGTLHLLLEEVQKMNHRVSNVESTNQNILSNQQLLTPLCTKFGNATRRPISIS</sequence>